<dbReference type="Proteomes" id="UP001433508">
    <property type="component" value="Unassembled WGS sequence"/>
</dbReference>
<reference evidence="2" key="1">
    <citation type="journal article" date="2024" name="Front. Bioeng. Biotechnol.">
        <title>Genome-scale model development and genomic sequencing of the oleaginous clade Lipomyces.</title>
        <authorList>
            <person name="Czajka J.J."/>
            <person name="Han Y."/>
            <person name="Kim J."/>
            <person name="Mondo S.J."/>
            <person name="Hofstad B.A."/>
            <person name="Robles A."/>
            <person name="Haridas S."/>
            <person name="Riley R."/>
            <person name="LaButti K."/>
            <person name="Pangilinan J."/>
            <person name="Andreopoulos W."/>
            <person name="Lipzen A."/>
            <person name="Yan J."/>
            <person name="Wang M."/>
            <person name="Ng V."/>
            <person name="Grigoriev I.V."/>
            <person name="Spatafora J.W."/>
            <person name="Magnuson J.K."/>
            <person name="Baker S.E."/>
            <person name="Pomraning K.R."/>
        </authorList>
    </citation>
    <scope>NUCLEOTIDE SEQUENCE [LARGE SCALE GENOMIC DNA]</scope>
    <source>
        <strain evidence="2">CBS 7786</strain>
    </source>
</reference>
<dbReference type="EMBL" id="MU971353">
    <property type="protein sequence ID" value="KAK9238706.1"/>
    <property type="molecule type" value="Genomic_DNA"/>
</dbReference>
<sequence length="436" mass="48297">MRLKLTIVSPASADPVRLVYPLPATFLSSSPTILDLVYAIHETFPTFFHDPQEIDDYIYGDHQELFRAFEYACQTPDGWQFCLWHQLQDTLRDEDHIVIRKLKDESNILACPRRSGLDKLTYPSPLSDGLRLITTETKQSIVTAGQKRNRDDEEEEARDHELPTAAAADKVERGGKRQKIEAAGPEPDTTAASLPPTESLSSNVDASETKDAAAAHLLSPPGQGSASTQSRNARRRRAKAARKVLEKEKLEQAKAKLLERAAKLDVIPDRGTTTTAMTESLQVDLVIDDGENTAHTEDAPERSTTAGIGIMDKIGSQIQSALSTLSQVVRVATPQPKRRIMNEADEDWNGQEEKIPIVNDQIEADITQAKDELVPSSASQSSPTTPDTIIKRKKPVLVIAEAVDCEDPSNRSLEIPPFPFEQVNLDEHWRPKYAPT</sequence>
<name>A0ACC3T4Y0_LIPKO</name>
<evidence type="ECO:0000313" key="2">
    <source>
        <dbReference type="Proteomes" id="UP001433508"/>
    </source>
</evidence>
<protein>
    <submittedName>
        <fullName evidence="1">Uncharacterized protein</fullName>
    </submittedName>
</protein>
<comment type="caution">
    <text evidence="1">The sequence shown here is derived from an EMBL/GenBank/DDBJ whole genome shotgun (WGS) entry which is preliminary data.</text>
</comment>
<keyword evidence="2" id="KW-1185">Reference proteome</keyword>
<proteinExistence type="predicted"/>
<gene>
    <name evidence="1" type="ORF">V1525DRAFT_431570</name>
</gene>
<organism evidence="1 2">
    <name type="scientific">Lipomyces kononenkoae</name>
    <name type="common">Yeast</name>
    <dbReference type="NCBI Taxonomy" id="34357"/>
    <lineage>
        <taxon>Eukaryota</taxon>
        <taxon>Fungi</taxon>
        <taxon>Dikarya</taxon>
        <taxon>Ascomycota</taxon>
        <taxon>Saccharomycotina</taxon>
        <taxon>Lipomycetes</taxon>
        <taxon>Lipomycetales</taxon>
        <taxon>Lipomycetaceae</taxon>
        <taxon>Lipomyces</taxon>
    </lineage>
</organism>
<evidence type="ECO:0000313" key="1">
    <source>
        <dbReference type="EMBL" id="KAK9238706.1"/>
    </source>
</evidence>
<accession>A0ACC3T4Y0</accession>